<evidence type="ECO:0000313" key="3">
    <source>
        <dbReference type="Proteomes" id="UP001500016"/>
    </source>
</evidence>
<proteinExistence type="predicted"/>
<organism evidence="2 3">
    <name type="scientific">Streptomyces albiaxialis</name>
    <dbReference type="NCBI Taxonomy" id="329523"/>
    <lineage>
        <taxon>Bacteria</taxon>
        <taxon>Bacillati</taxon>
        <taxon>Actinomycetota</taxon>
        <taxon>Actinomycetes</taxon>
        <taxon>Kitasatosporales</taxon>
        <taxon>Streptomycetaceae</taxon>
        <taxon>Streptomyces</taxon>
    </lineage>
</organism>
<gene>
    <name evidence="2" type="ORF">GCM10009801_32810</name>
</gene>
<dbReference type="Pfam" id="PF00583">
    <property type="entry name" value="Acetyltransf_1"/>
    <property type="match status" value="1"/>
</dbReference>
<dbReference type="InterPro" id="IPR000182">
    <property type="entry name" value="GNAT_dom"/>
</dbReference>
<evidence type="ECO:0000259" key="1">
    <source>
        <dbReference type="PROSITE" id="PS51186"/>
    </source>
</evidence>
<evidence type="ECO:0000313" key="2">
    <source>
        <dbReference type="EMBL" id="GAA2077012.1"/>
    </source>
</evidence>
<sequence>MLTLGHDVRVRLLSDGDWSAVARLEARVYGPLGLSEGEEALASRARISPGTCYAVDSGAHLAGYLVALPYPPFRSPDLARTEHTKFRTANLHLHDLAVAERFRGRGLARRLLERLTATARDERYERISLIAVAGSAPFWTARGFRPHREVALPASYGTDATYMSMAVPGRRRG</sequence>
<name>A0ABN2VYA2_9ACTN</name>
<accession>A0ABN2VYA2</accession>
<dbReference type="InterPro" id="IPR016181">
    <property type="entry name" value="Acyl_CoA_acyltransferase"/>
</dbReference>
<protein>
    <submittedName>
        <fullName evidence="2">GNAT family N-acetyltransferase</fullName>
    </submittedName>
</protein>
<dbReference type="RefSeq" id="WP_344528669.1">
    <property type="nucleotide sequence ID" value="NZ_BAAAPE010000008.1"/>
</dbReference>
<feature type="domain" description="N-acetyltransferase" evidence="1">
    <location>
        <begin position="8"/>
        <end position="168"/>
    </location>
</feature>
<comment type="caution">
    <text evidence="2">The sequence shown here is derived from an EMBL/GenBank/DDBJ whole genome shotgun (WGS) entry which is preliminary data.</text>
</comment>
<reference evidence="2 3" key="1">
    <citation type="journal article" date="2019" name="Int. J. Syst. Evol. Microbiol.">
        <title>The Global Catalogue of Microorganisms (GCM) 10K type strain sequencing project: providing services to taxonomists for standard genome sequencing and annotation.</title>
        <authorList>
            <consortium name="The Broad Institute Genomics Platform"/>
            <consortium name="The Broad Institute Genome Sequencing Center for Infectious Disease"/>
            <person name="Wu L."/>
            <person name="Ma J."/>
        </authorList>
    </citation>
    <scope>NUCLEOTIDE SEQUENCE [LARGE SCALE GENOMIC DNA]</scope>
    <source>
        <strain evidence="2 3">JCM 15478</strain>
    </source>
</reference>
<dbReference type="PROSITE" id="PS51186">
    <property type="entry name" value="GNAT"/>
    <property type="match status" value="1"/>
</dbReference>
<dbReference type="EMBL" id="BAAAPE010000008">
    <property type="protein sequence ID" value="GAA2077012.1"/>
    <property type="molecule type" value="Genomic_DNA"/>
</dbReference>
<dbReference type="Gene3D" id="3.40.630.30">
    <property type="match status" value="1"/>
</dbReference>
<dbReference type="Proteomes" id="UP001500016">
    <property type="component" value="Unassembled WGS sequence"/>
</dbReference>
<keyword evidence="3" id="KW-1185">Reference proteome</keyword>
<dbReference type="CDD" id="cd04301">
    <property type="entry name" value="NAT_SF"/>
    <property type="match status" value="1"/>
</dbReference>
<dbReference type="SUPFAM" id="SSF55729">
    <property type="entry name" value="Acyl-CoA N-acyltransferases (Nat)"/>
    <property type="match status" value="1"/>
</dbReference>